<evidence type="ECO:0000313" key="9">
    <source>
        <dbReference type="Proteomes" id="UP001256588"/>
    </source>
</evidence>
<dbReference type="PROSITE" id="PS00107">
    <property type="entry name" value="PROTEIN_KINASE_ATP"/>
    <property type="match status" value="1"/>
</dbReference>
<dbReference type="SUPFAM" id="SSF56112">
    <property type="entry name" value="Protein kinase-like (PK-like)"/>
    <property type="match status" value="1"/>
</dbReference>
<name>A0ABU1XRE0_9GAMM</name>
<evidence type="ECO:0000256" key="2">
    <source>
        <dbReference type="ARBA" id="ARBA00022741"/>
    </source>
</evidence>
<dbReference type="Gene3D" id="3.90.1580.10">
    <property type="entry name" value="paralog of FGE (formylglycine-generating enzyme)"/>
    <property type="match status" value="1"/>
</dbReference>
<accession>A0ABU1XRE0</accession>
<proteinExistence type="predicted"/>
<dbReference type="SMART" id="SM00220">
    <property type="entry name" value="S_TKc"/>
    <property type="match status" value="1"/>
</dbReference>
<dbReference type="PANTHER" id="PTHR43289">
    <property type="entry name" value="MITOGEN-ACTIVATED PROTEIN KINASE KINASE KINASE 20-RELATED"/>
    <property type="match status" value="1"/>
</dbReference>
<dbReference type="InterPro" id="IPR011009">
    <property type="entry name" value="Kinase-like_dom_sf"/>
</dbReference>
<keyword evidence="4 5" id="KW-0067">ATP-binding</keyword>
<feature type="region of interest" description="Disordered" evidence="6">
    <location>
        <begin position="361"/>
        <end position="388"/>
    </location>
</feature>
<evidence type="ECO:0000256" key="6">
    <source>
        <dbReference type="SAM" id="MobiDB-lite"/>
    </source>
</evidence>
<feature type="domain" description="Protein kinase" evidence="7">
    <location>
        <begin position="19"/>
        <end position="271"/>
    </location>
</feature>
<dbReference type="RefSeq" id="WP_310231355.1">
    <property type="nucleotide sequence ID" value="NZ_JAVDWO010000001.1"/>
</dbReference>
<keyword evidence="3" id="KW-0418">Kinase</keyword>
<dbReference type="InterPro" id="IPR042095">
    <property type="entry name" value="SUMF_sf"/>
</dbReference>
<dbReference type="InterPro" id="IPR017441">
    <property type="entry name" value="Protein_kinase_ATP_BS"/>
</dbReference>
<dbReference type="InterPro" id="IPR008271">
    <property type="entry name" value="Ser/Thr_kinase_AS"/>
</dbReference>
<dbReference type="PROSITE" id="PS50011">
    <property type="entry name" value="PROTEIN_KINASE_DOM"/>
    <property type="match status" value="1"/>
</dbReference>
<dbReference type="EMBL" id="JAVDWO010000001">
    <property type="protein sequence ID" value="MDR7191305.1"/>
    <property type="molecule type" value="Genomic_DNA"/>
</dbReference>
<evidence type="ECO:0000256" key="3">
    <source>
        <dbReference type="ARBA" id="ARBA00022777"/>
    </source>
</evidence>
<dbReference type="SUPFAM" id="SSF56436">
    <property type="entry name" value="C-type lectin-like"/>
    <property type="match status" value="1"/>
</dbReference>
<reference evidence="8 9" key="1">
    <citation type="submission" date="2023-07" db="EMBL/GenBank/DDBJ databases">
        <title>Sorghum-associated microbial communities from plants grown in Nebraska, USA.</title>
        <authorList>
            <person name="Schachtman D."/>
        </authorList>
    </citation>
    <scope>NUCLEOTIDE SEQUENCE [LARGE SCALE GENOMIC DNA]</scope>
    <source>
        <strain evidence="8 9">4099</strain>
    </source>
</reference>
<sequence length="694" mass="73915">MPHTPTGPDSTVFPDIAGYRLLRVIGHGGMATVYLGTQLSLGRDVAIKVMLPEALADEVSRRRFENEARTIARLEHPNIVGIHEVGRTEDGLPWYSMPYLPHGHLGGRDLTGDHTRVREVLRALLSALAYAHARGVIHRDVKAENVLFDEADRPLLADFGIALRRGYGTRVTMVGLAVGSTAYMAPEQARGQQVDFRADLYSVGVLAWEMLNGSLPYQGEDALSMAIAHTQNPIPRLSPPLRHWQRFIDRALAKSPGRRFADANQMLQALAQVPQRDGKREPVVTGTFRRIGEGTRRLGDGARQVSPMLWIPAVLVVAAGIGFLLRPSSAPGIDAPAPGQARAAGGATAPVDAEGLAHEEARAPATTATSTEAATPQAAPVSASDRHLGDAERQLRVGQLAAPVGANAFESLSRAWQADREHLRFAPLSGRALDAAGQRATALIAKGEHDNAAKLLTAARQHAIATGQADGESMRRLRKRVDEALEVRINQAVTDVDRGEAVASLASADAVGLDAAATARLRRQAMTIPDVAALAASVAGGARVVRSSDGVYAISNTPVSRADYGAFIAATGHKSASCRARGSVLRALSSKDWEDPGFEQSPSDPVVCVSWHDAVEYARWRSEREGRSIVVASTAQGASVATPASGPAEWRSDCAAACKDRIAAGPSQRDALASRALDPRRGYDDVGFRLAHLP</sequence>
<evidence type="ECO:0000259" key="7">
    <source>
        <dbReference type="PROSITE" id="PS50011"/>
    </source>
</evidence>
<evidence type="ECO:0000256" key="4">
    <source>
        <dbReference type="ARBA" id="ARBA00022840"/>
    </source>
</evidence>
<feature type="compositionally biased region" description="Low complexity" evidence="6">
    <location>
        <begin position="363"/>
        <end position="380"/>
    </location>
</feature>
<evidence type="ECO:0000313" key="8">
    <source>
        <dbReference type="EMBL" id="MDR7191305.1"/>
    </source>
</evidence>
<evidence type="ECO:0000256" key="5">
    <source>
        <dbReference type="PROSITE-ProRule" id="PRU10141"/>
    </source>
</evidence>
<feature type="binding site" evidence="5">
    <location>
        <position position="48"/>
    </location>
    <ligand>
        <name>ATP</name>
        <dbReference type="ChEBI" id="CHEBI:30616"/>
    </ligand>
</feature>
<dbReference type="CDD" id="cd14014">
    <property type="entry name" value="STKc_PknB_like"/>
    <property type="match status" value="1"/>
</dbReference>
<dbReference type="Proteomes" id="UP001256588">
    <property type="component" value="Unassembled WGS sequence"/>
</dbReference>
<organism evidence="8 9">
    <name type="scientific">Luteimonas terrae</name>
    <dbReference type="NCBI Taxonomy" id="1530191"/>
    <lineage>
        <taxon>Bacteria</taxon>
        <taxon>Pseudomonadati</taxon>
        <taxon>Pseudomonadota</taxon>
        <taxon>Gammaproteobacteria</taxon>
        <taxon>Lysobacterales</taxon>
        <taxon>Lysobacteraceae</taxon>
        <taxon>Luteimonas</taxon>
    </lineage>
</organism>
<dbReference type="InterPro" id="IPR000719">
    <property type="entry name" value="Prot_kinase_dom"/>
</dbReference>
<comment type="caution">
    <text evidence="8">The sequence shown here is derived from an EMBL/GenBank/DDBJ whole genome shotgun (WGS) entry which is preliminary data.</text>
</comment>
<dbReference type="GO" id="GO:0016740">
    <property type="term" value="F:transferase activity"/>
    <property type="evidence" value="ECO:0007669"/>
    <property type="project" value="UniProtKB-KW"/>
</dbReference>
<dbReference type="InterPro" id="IPR016187">
    <property type="entry name" value="CTDL_fold"/>
</dbReference>
<evidence type="ECO:0000256" key="1">
    <source>
        <dbReference type="ARBA" id="ARBA00022679"/>
    </source>
</evidence>
<keyword evidence="2 5" id="KW-0547">Nucleotide-binding</keyword>
<dbReference type="Pfam" id="PF00069">
    <property type="entry name" value="Pkinase"/>
    <property type="match status" value="1"/>
</dbReference>
<dbReference type="PROSITE" id="PS00108">
    <property type="entry name" value="PROTEIN_KINASE_ST"/>
    <property type="match status" value="1"/>
</dbReference>
<dbReference type="Pfam" id="PF03781">
    <property type="entry name" value="FGE-sulfatase"/>
    <property type="match status" value="1"/>
</dbReference>
<keyword evidence="9" id="KW-1185">Reference proteome</keyword>
<dbReference type="Gene3D" id="3.30.200.20">
    <property type="entry name" value="Phosphorylase Kinase, domain 1"/>
    <property type="match status" value="1"/>
</dbReference>
<keyword evidence="1 8" id="KW-0808">Transferase</keyword>
<dbReference type="PANTHER" id="PTHR43289:SF34">
    <property type="entry name" value="SERINE_THREONINE-PROTEIN KINASE YBDM-RELATED"/>
    <property type="match status" value="1"/>
</dbReference>
<gene>
    <name evidence="8" type="ORF">J2W68_000007</name>
</gene>
<protein>
    <submittedName>
        <fullName evidence="8">tRNA A-37 threonylcarbamoyl transferase component Bud32</fullName>
    </submittedName>
</protein>
<dbReference type="Gene3D" id="1.10.510.10">
    <property type="entry name" value="Transferase(Phosphotransferase) domain 1"/>
    <property type="match status" value="1"/>
</dbReference>
<dbReference type="InterPro" id="IPR005532">
    <property type="entry name" value="SUMF_dom"/>
</dbReference>